<evidence type="ECO:0000259" key="1">
    <source>
        <dbReference type="PROSITE" id="PS50181"/>
    </source>
</evidence>
<dbReference type="Gene3D" id="1.20.1280.50">
    <property type="match status" value="1"/>
</dbReference>
<dbReference type="InterPro" id="IPR001810">
    <property type="entry name" value="F-box_dom"/>
</dbReference>
<dbReference type="AlphaFoldDB" id="A0AAV5A2C1"/>
<name>A0AAV5A2C1_9AGAM</name>
<dbReference type="EMBL" id="BPWL01000002">
    <property type="protein sequence ID" value="GJJ07166.1"/>
    <property type="molecule type" value="Genomic_DNA"/>
</dbReference>
<keyword evidence="3" id="KW-1185">Reference proteome</keyword>
<evidence type="ECO:0000313" key="3">
    <source>
        <dbReference type="Proteomes" id="UP001050691"/>
    </source>
</evidence>
<accession>A0AAV5A2C1</accession>
<organism evidence="2 3">
    <name type="scientific">Clathrus columnatus</name>
    <dbReference type="NCBI Taxonomy" id="1419009"/>
    <lineage>
        <taxon>Eukaryota</taxon>
        <taxon>Fungi</taxon>
        <taxon>Dikarya</taxon>
        <taxon>Basidiomycota</taxon>
        <taxon>Agaricomycotina</taxon>
        <taxon>Agaricomycetes</taxon>
        <taxon>Phallomycetidae</taxon>
        <taxon>Phallales</taxon>
        <taxon>Clathraceae</taxon>
        <taxon>Clathrus</taxon>
    </lineage>
</organism>
<feature type="domain" description="F-box" evidence="1">
    <location>
        <begin position="2"/>
        <end position="50"/>
    </location>
</feature>
<dbReference type="Proteomes" id="UP001050691">
    <property type="component" value="Unassembled WGS sequence"/>
</dbReference>
<dbReference type="SMART" id="SM00256">
    <property type="entry name" value="FBOX"/>
    <property type="match status" value="1"/>
</dbReference>
<protein>
    <recommendedName>
        <fullName evidence="1">F-box domain-containing protein</fullName>
    </recommendedName>
</protein>
<gene>
    <name evidence="2" type="ORF">Clacol_001366</name>
</gene>
<evidence type="ECO:0000313" key="2">
    <source>
        <dbReference type="EMBL" id="GJJ07166.1"/>
    </source>
</evidence>
<dbReference type="Pfam" id="PF00646">
    <property type="entry name" value="F-box"/>
    <property type="match status" value="1"/>
</dbReference>
<dbReference type="PROSITE" id="PS50181">
    <property type="entry name" value="FBOX"/>
    <property type="match status" value="1"/>
</dbReference>
<proteinExistence type="predicted"/>
<reference evidence="2" key="1">
    <citation type="submission" date="2021-10" db="EMBL/GenBank/DDBJ databases">
        <title>De novo Genome Assembly of Clathrus columnatus (Basidiomycota, Fungi) Using Illumina and Nanopore Sequence Data.</title>
        <authorList>
            <person name="Ogiso-Tanaka E."/>
            <person name="Itagaki H."/>
            <person name="Hosoya T."/>
            <person name="Hosaka K."/>
        </authorList>
    </citation>
    <scope>NUCLEOTIDE SEQUENCE</scope>
    <source>
        <strain evidence="2">MO-923</strain>
    </source>
</reference>
<dbReference type="InterPro" id="IPR036047">
    <property type="entry name" value="F-box-like_dom_sf"/>
</dbReference>
<dbReference type="SUPFAM" id="SSF81383">
    <property type="entry name" value="F-box domain"/>
    <property type="match status" value="1"/>
</dbReference>
<comment type="caution">
    <text evidence="2">The sequence shown here is derived from an EMBL/GenBank/DDBJ whole genome shotgun (WGS) entry which is preliminary data.</text>
</comment>
<sequence>MIHTLETLPVELVAEILSELDLSTLITVSCLSRRLRTILSDASLNPWRKPMLHGLTYVPPPPSTSVTEDSSTNTSLKNLYPNIDPALFNLSVRNMVPKQNWIEVFARAPPEWILYESTIPNLRDSEWEECFKRRFLPGWKKRKTDGRWRVAFTSKKTRCTADEAWTSYIVLHRNGVANRLQATSRNFNPIILFNEIKMQNDLVHLDTLVRVLVQFADVRILAFGVQHKPRKSFQINPNAAALLRGPPAFESELIHPEADLSPAVSPIVQTGNETAESESFNDKRTATLQWQPLRHPRPVDGFANYPNFTPGGQDRRRIITPDGLEESGCVWVGSLMLVAQLINPIYVSDSEEGLELVMGPGHFQYASLSWADLWAIAPWMVDKITKLIEGPGLGIE</sequence>